<dbReference type="EMBL" id="JACIEE010000002">
    <property type="protein sequence ID" value="MBB3975722.1"/>
    <property type="molecule type" value="Genomic_DNA"/>
</dbReference>
<dbReference type="CDD" id="cd05233">
    <property type="entry name" value="SDR_c"/>
    <property type="match status" value="1"/>
</dbReference>
<comment type="caution">
    <text evidence="4">The sequence shown here is derived from an EMBL/GenBank/DDBJ whole genome shotgun (WGS) entry which is preliminary data.</text>
</comment>
<dbReference type="PANTHER" id="PTHR42879:SF2">
    <property type="entry name" value="3-OXOACYL-[ACYL-CARRIER-PROTEIN] REDUCTASE FABG"/>
    <property type="match status" value="1"/>
</dbReference>
<evidence type="ECO:0000259" key="3">
    <source>
        <dbReference type="SMART" id="SM00822"/>
    </source>
</evidence>
<accession>A0A7W6GI17</accession>
<dbReference type="InterPro" id="IPR036291">
    <property type="entry name" value="NAD(P)-bd_dom_sf"/>
</dbReference>
<dbReference type="FunFam" id="3.40.50.720:FF:000084">
    <property type="entry name" value="Short-chain dehydrogenase reductase"/>
    <property type="match status" value="1"/>
</dbReference>
<dbReference type="InterPro" id="IPR002347">
    <property type="entry name" value="SDR_fam"/>
</dbReference>
<dbReference type="Pfam" id="PF13561">
    <property type="entry name" value="adh_short_C2"/>
    <property type="match status" value="1"/>
</dbReference>
<sequence>MIDGKRRILVTGATRGLGLEIARAFAREGAAVALNGRDRDLLETHAAQLRNEGCAVSALSGDLSADAEGIVRQAADMLGGLDVVVHAASLRDRRPTEALDGAAFAALLDVNLTAAYRLARAALPLLRQSAAGRLIFVTSIAARIARAPDAAYTASKGGLEALTRSLAVEFGSDNLTVNAIAPGWFVTDPNRAMAEDARVQAYVDVRIPLKRWGRPEELAPAALFLASPAASFVNGITLTVDGGMSAQM</sequence>
<dbReference type="GO" id="GO:0008874">
    <property type="term" value="F:gluconate 5-dehydrogenase activity"/>
    <property type="evidence" value="ECO:0007669"/>
    <property type="project" value="UniProtKB-EC"/>
</dbReference>
<dbReference type="EC" id="1.1.1.69" evidence="4"/>
<evidence type="ECO:0000313" key="4">
    <source>
        <dbReference type="EMBL" id="MBB3975722.1"/>
    </source>
</evidence>
<dbReference type="SUPFAM" id="SSF51735">
    <property type="entry name" value="NAD(P)-binding Rossmann-fold domains"/>
    <property type="match status" value="1"/>
</dbReference>
<dbReference type="RefSeq" id="WP_183799708.1">
    <property type="nucleotide sequence ID" value="NZ_JACIEE010000002.1"/>
</dbReference>
<dbReference type="PANTHER" id="PTHR42879">
    <property type="entry name" value="3-OXOACYL-(ACYL-CARRIER-PROTEIN) REDUCTASE"/>
    <property type="match status" value="1"/>
</dbReference>
<name>A0A7W6GI17_9HYPH</name>
<evidence type="ECO:0000256" key="1">
    <source>
        <dbReference type="ARBA" id="ARBA00006484"/>
    </source>
</evidence>
<organism evidence="4 5">
    <name type="scientific">Mycoplana azooxidifex</name>
    <dbReference type="NCBI Taxonomy" id="1636188"/>
    <lineage>
        <taxon>Bacteria</taxon>
        <taxon>Pseudomonadati</taxon>
        <taxon>Pseudomonadota</taxon>
        <taxon>Alphaproteobacteria</taxon>
        <taxon>Hyphomicrobiales</taxon>
        <taxon>Rhizobiaceae</taxon>
        <taxon>Mycoplana</taxon>
    </lineage>
</organism>
<protein>
    <submittedName>
        <fullName evidence="4">Gluconate 5-dehydrogenase</fullName>
        <ecNumber evidence="4">1.1.1.69</ecNumber>
    </submittedName>
</protein>
<dbReference type="PROSITE" id="PS00061">
    <property type="entry name" value="ADH_SHORT"/>
    <property type="match status" value="1"/>
</dbReference>
<evidence type="ECO:0000313" key="5">
    <source>
        <dbReference type="Proteomes" id="UP000574761"/>
    </source>
</evidence>
<dbReference type="InterPro" id="IPR050259">
    <property type="entry name" value="SDR"/>
</dbReference>
<feature type="domain" description="Ketoreductase" evidence="3">
    <location>
        <begin position="6"/>
        <end position="184"/>
    </location>
</feature>
<comment type="similarity">
    <text evidence="1">Belongs to the short-chain dehydrogenases/reductases (SDR) family.</text>
</comment>
<dbReference type="InterPro" id="IPR020904">
    <property type="entry name" value="Sc_DH/Rdtase_CS"/>
</dbReference>
<dbReference type="InterPro" id="IPR057326">
    <property type="entry name" value="KR_dom"/>
</dbReference>
<dbReference type="PRINTS" id="PR00080">
    <property type="entry name" value="SDRFAMILY"/>
</dbReference>
<dbReference type="PRINTS" id="PR00081">
    <property type="entry name" value="GDHRDH"/>
</dbReference>
<evidence type="ECO:0000256" key="2">
    <source>
        <dbReference type="ARBA" id="ARBA00023002"/>
    </source>
</evidence>
<dbReference type="SMART" id="SM00822">
    <property type="entry name" value="PKS_KR"/>
    <property type="match status" value="1"/>
</dbReference>
<dbReference type="GO" id="GO:0032787">
    <property type="term" value="P:monocarboxylic acid metabolic process"/>
    <property type="evidence" value="ECO:0007669"/>
    <property type="project" value="UniProtKB-ARBA"/>
</dbReference>
<proteinExistence type="inferred from homology"/>
<keyword evidence="2 4" id="KW-0560">Oxidoreductase</keyword>
<dbReference type="Gene3D" id="3.40.50.720">
    <property type="entry name" value="NAD(P)-binding Rossmann-like Domain"/>
    <property type="match status" value="1"/>
</dbReference>
<dbReference type="AlphaFoldDB" id="A0A7W6GI17"/>
<dbReference type="Proteomes" id="UP000574761">
    <property type="component" value="Unassembled WGS sequence"/>
</dbReference>
<reference evidence="4 5" key="1">
    <citation type="submission" date="2020-08" db="EMBL/GenBank/DDBJ databases">
        <title>Genomic Encyclopedia of Type Strains, Phase IV (KMG-IV): sequencing the most valuable type-strain genomes for metagenomic binning, comparative biology and taxonomic classification.</title>
        <authorList>
            <person name="Goeker M."/>
        </authorList>
    </citation>
    <scope>NUCLEOTIDE SEQUENCE [LARGE SCALE GENOMIC DNA]</scope>
    <source>
        <strain evidence="4 5">DSM 100211</strain>
    </source>
</reference>
<keyword evidence="5" id="KW-1185">Reference proteome</keyword>
<gene>
    <name evidence="4" type="ORF">GGQ64_000909</name>
</gene>